<comment type="similarity">
    <text evidence="4">Belongs to the eIF-3 subunit J family.</text>
</comment>
<evidence type="ECO:0000256" key="1">
    <source>
        <dbReference type="ARBA" id="ARBA00022490"/>
    </source>
</evidence>
<evidence type="ECO:0000256" key="3">
    <source>
        <dbReference type="ARBA" id="ARBA00022917"/>
    </source>
</evidence>
<evidence type="ECO:0000256" key="5">
    <source>
        <dbReference type="SAM" id="MobiDB-lite"/>
    </source>
</evidence>
<feature type="region of interest" description="Disordered" evidence="5">
    <location>
        <begin position="1"/>
        <end position="97"/>
    </location>
</feature>
<evidence type="ECO:0000313" key="7">
    <source>
        <dbReference type="Proteomes" id="UP001168821"/>
    </source>
</evidence>
<keyword evidence="7" id="KW-1185">Reference proteome</keyword>
<feature type="compositionally biased region" description="Acidic residues" evidence="5">
    <location>
        <begin position="26"/>
        <end position="44"/>
    </location>
</feature>
<comment type="caution">
    <text evidence="6">The sequence shown here is derived from an EMBL/GenBank/DDBJ whole genome shotgun (WGS) entry which is preliminary data.</text>
</comment>
<evidence type="ECO:0000313" key="6">
    <source>
        <dbReference type="EMBL" id="KAJ3649932.1"/>
    </source>
</evidence>
<keyword evidence="2 4" id="KW-0396">Initiation factor</keyword>
<organism evidence="6 7">
    <name type="scientific">Zophobas morio</name>
    <dbReference type="NCBI Taxonomy" id="2755281"/>
    <lineage>
        <taxon>Eukaryota</taxon>
        <taxon>Metazoa</taxon>
        <taxon>Ecdysozoa</taxon>
        <taxon>Arthropoda</taxon>
        <taxon>Hexapoda</taxon>
        <taxon>Insecta</taxon>
        <taxon>Pterygota</taxon>
        <taxon>Neoptera</taxon>
        <taxon>Endopterygota</taxon>
        <taxon>Coleoptera</taxon>
        <taxon>Polyphaga</taxon>
        <taxon>Cucujiformia</taxon>
        <taxon>Tenebrionidae</taxon>
        <taxon>Zophobas</taxon>
    </lineage>
</organism>
<comment type="subunit">
    <text evidence="4">Component of the eukaryotic translation initiation factor 3 (eIF-3) complex.</text>
</comment>
<comment type="subcellular location">
    <subcellularLocation>
        <location evidence="4">Cytoplasm</location>
    </subcellularLocation>
</comment>
<protein>
    <recommendedName>
        <fullName evidence="4">Eukaryotic translation initiation factor 3 subunit J</fullName>
        <shortName evidence="4">eIF3j</shortName>
    </recommendedName>
</protein>
<dbReference type="AlphaFoldDB" id="A0AA38I931"/>
<dbReference type="Pfam" id="PF08597">
    <property type="entry name" value="eIF3_subunit"/>
    <property type="match status" value="1"/>
</dbReference>
<dbReference type="GO" id="GO:0033290">
    <property type="term" value="C:eukaryotic 48S preinitiation complex"/>
    <property type="evidence" value="ECO:0007669"/>
    <property type="project" value="UniProtKB-UniRule"/>
</dbReference>
<reference evidence="6" key="1">
    <citation type="journal article" date="2023" name="G3 (Bethesda)">
        <title>Whole genome assemblies of Zophobas morio and Tenebrio molitor.</title>
        <authorList>
            <person name="Kaur S."/>
            <person name="Stinson S.A."/>
            <person name="diCenzo G.C."/>
        </authorList>
    </citation>
    <scope>NUCLEOTIDE SEQUENCE</scope>
    <source>
        <strain evidence="6">QUZm001</strain>
    </source>
</reference>
<dbReference type="PANTHER" id="PTHR21681:SF0">
    <property type="entry name" value="EUKARYOTIC TRANSLATION INITIATION FACTOR 3 SUBUNIT J"/>
    <property type="match status" value="1"/>
</dbReference>
<gene>
    <name evidence="6" type="ORF">Zmor_021648</name>
</gene>
<dbReference type="InterPro" id="IPR023194">
    <property type="entry name" value="eIF3-like_dom_sf"/>
</dbReference>
<dbReference type="EMBL" id="JALNTZ010000006">
    <property type="protein sequence ID" value="KAJ3649932.1"/>
    <property type="molecule type" value="Genomic_DNA"/>
</dbReference>
<dbReference type="Proteomes" id="UP001168821">
    <property type="component" value="Unassembled WGS sequence"/>
</dbReference>
<keyword evidence="3 4" id="KW-0648">Protein biosynthesis</keyword>
<dbReference type="GO" id="GO:0003743">
    <property type="term" value="F:translation initiation factor activity"/>
    <property type="evidence" value="ECO:0007669"/>
    <property type="project" value="UniProtKB-UniRule"/>
</dbReference>
<feature type="compositionally biased region" description="Basic and acidic residues" evidence="5">
    <location>
        <begin position="51"/>
        <end position="84"/>
    </location>
</feature>
<evidence type="ECO:0000256" key="4">
    <source>
        <dbReference type="HAMAP-Rule" id="MF_03009"/>
    </source>
</evidence>
<dbReference type="Gene3D" id="1.10.246.60">
    <property type="entry name" value="Eukaryotic translation initiation factor 3 like domains"/>
    <property type="match status" value="1"/>
</dbReference>
<dbReference type="HAMAP" id="MF_03009">
    <property type="entry name" value="eIF3j"/>
    <property type="match status" value="1"/>
</dbReference>
<proteinExistence type="inferred from homology"/>
<dbReference type="InterPro" id="IPR013906">
    <property type="entry name" value="eIF3j"/>
</dbReference>
<dbReference type="GO" id="GO:0001732">
    <property type="term" value="P:formation of cytoplasmic translation initiation complex"/>
    <property type="evidence" value="ECO:0007669"/>
    <property type="project" value="UniProtKB-UniRule"/>
</dbReference>
<dbReference type="GO" id="GO:0005852">
    <property type="term" value="C:eukaryotic translation initiation factor 3 complex"/>
    <property type="evidence" value="ECO:0007669"/>
    <property type="project" value="UniProtKB-UniRule"/>
</dbReference>
<dbReference type="PANTHER" id="PTHR21681">
    <property type="entry name" value="EUKARYOTIC TRANSLATION INITIATION FACTOR 3 SUBUNIT J"/>
    <property type="match status" value="1"/>
</dbReference>
<accession>A0AA38I931</accession>
<name>A0AA38I931_9CUCU</name>
<comment type="function">
    <text evidence="4">Component of the eukaryotic translation initiation factor 3 (eIF-3) complex, which is involved in protein synthesis of a specialized repertoire of mRNAs and, together with other initiation factors, stimulates binding of mRNA and methionyl-tRNAi to the 40S ribosome. The eIF-3 complex specifically targets and initiates translation of a subset of mRNAs involved in cell proliferation.</text>
</comment>
<sequence length="233" mass="26852">MESWDDDNFEPPVVTPGVLASNKWEGEDEDEDVKESWEDEEEEKVVETPVEDSKPKAKKPTLQDRIAEKERRKREEIEKRLREQQEEEQEISAAEKIQMEKESDLKLALETTFGYGNANNTSAGLEGLDLPSTKEEFQDFTDVLSKKLLPLSKSTEYPQFTENLLRNLCATMSSLDIKKIKNTLDNLYLEKQKIEKGEKTKKNKGKGKAKLKLDDGNPLSAYVNDYDDYDDFM</sequence>
<evidence type="ECO:0000256" key="2">
    <source>
        <dbReference type="ARBA" id="ARBA00022540"/>
    </source>
</evidence>
<keyword evidence="1 4" id="KW-0963">Cytoplasm</keyword>
<dbReference type="GO" id="GO:0016282">
    <property type="term" value="C:eukaryotic 43S preinitiation complex"/>
    <property type="evidence" value="ECO:0007669"/>
    <property type="project" value="UniProtKB-UniRule"/>
</dbReference>